<dbReference type="Proteomes" id="UP000009022">
    <property type="component" value="Unassembled WGS sequence"/>
</dbReference>
<evidence type="ECO:0000256" key="2">
    <source>
        <dbReference type="SAM" id="MobiDB-lite"/>
    </source>
</evidence>
<dbReference type="Pfam" id="PF08238">
    <property type="entry name" value="Sel1"/>
    <property type="match status" value="7"/>
</dbReference>
<protein>
    <submittedName>
        <fullName evidence="3">Uncharacterized protein</fullName>
    </submittedName>
</protein>
<dbReference type="PANTHER" id="PTHR43628:SF1">
    <property type="entry name" value="CHITIN SYNTHASE REGULATORY FACTOR 2-RELATED"/>
    <property type="match status" value="1"/>
</dbReference>
<dbReference type="Gene3D" id="1.25.40.10">
    <property type="entry name" value="Tetratricopeptide repeat domain"/>
    <property type="match status" value="2"/>
</dbReference>
<dbReference type="InterPro" id="IPR011990">
    <property type="entry name" value="TPR-like_helical_dom_sf"/>
</dbReference>
<reference evidence="3 4" key="1">
    <citation type="journal article" date="2008" name="Nature">
        <title>The Trichoplax genome and the nature of placozoans.</title>
        <authorList>
            <person name="Srivastava M."/>
            <person name="Begovic E."/>
            <person name="Chapman J."/>
            <person name="Putnam N.H."/>
            <person name="Hellsten U."/>
            <person name="Kawashima T."/>
            <person name="Kuo A."/>
            <person name="Mitros T."/>
            <person name="Salamov A."/>
            <person name="Carpenter M.L."/>
            <person name="Signorovitch A.Y."/>
            <person name="Moreno M.A."/>
            <person name="Kamm K."/>
            <person name="Grimwood J."/>
            <person name="Schmutz J."/>
            <person name="Shapiro H."/>
            <person name="Grigoriev I.V."/>
            <person name="Buss L.W."/>
            <person name="Schierwater B."/>
            <person name="Dellaporta S.L."/>
            <person name="Rokhsar D.S."/>
        </authorList>
    </citation>
    <scope>NUCLEOTIDE SEQUENCE [LARGE SCALE GENOMIC DNA]</scope>
    <source>
        <strain evidence="3 4">Grell-BS-1999</strain>
    </source>
</reference>
<dbReference type="SUPFAM" id="SSF81901">
    <property type="entry name" value="HCP-like"/>
    <property type="match status" value="3"/>
</dbReference>
<accession>B3S7Q9</accession>
<feature type="region of interest" description="Disordered" evidence="2">
    <location>
        <begin position="524"/>
        <end position="558"/>
    </location>
</feature>
<keyword evidence="4" id="KW-1185">Reference proteome</keyword>
<dbReference type="InterPro" id="IPR006597">
    <property type="entry name" value="Sel1-like"/>
</dbReference>
<dbReference type="SMART" id="SM00671">
    <property type="entry name" value="SEL1"/>
    <property type="match status" value="8"/>
</dbReference>
<dbReference type="PhylomeDB" id="B3S7Q9"/>
<dbReference type="InterPro" id="IPR052945">
    <property type="entry name" value="Mitotic_Regulator"/>
</dbReference>
<keyword evidence="1" id="KW-0175">Coiled coil</keyword>
<organism evidence="3 4">
    <name type="scientific">Trichoplax adhaerens</name>
    <name type="common">Trichoplax reptans</name>
    <dbReference type="NCBI Taxonomy" id="10228"/>
    <lineage>
        <taxon>Eukaryota</taxon>
        <taxon>Metazoa</taxon>
        <taxon>Placozoa</taxon>
        <taxon>Uniplacotomia</taxon>
        <taxon>Trichoplacea</taxon>
        <taxon>Trichoplacidae</taxon>
        <taxon>Trichoplax</taxon>
    </lineage>
</organism>
<dbReference type="STRING" id="10228.B3S7Q9"/>
<feature type="coiled-coil region" evidence="1">
    <location>
        <begin position="665"/>
        <end position="692"/>
    </location>
</feature>
<dbReference type="AlphaFoldDB" id="B3S7Q9"/>
<evidence type="ECO:0000313" key="4">
    <source>
        <dbReference type="Proteomes" id="UP000009022"/>
    </source>
</evidence>
<dbReference type="FunFam" id="1.25.40.10:FF:002906">
    <property type="entry name" value="Uncharacterized protein YbeQ"/>
    <property type="match status" value="1"/>
</dbReference>
<dbReference type="InParanoid" id="B3S7Q9"/>
<proteinExistence type="predicted"/>
<dbReference type="eggNOG" id="KOG1550">
    <property type="taxonomic scope" value="Eukaryota"/>
</dbReference>
<dbReference type="GeneID" id="6757419"/>
<dbReference type="KEGG" id="tad:TRIADDRAFT_60258"/>
<dbReference type="HOGENOM" id="CLU_024354_0_0_1"/>
<dbReference type="EMBL" id="DS985254">
    <property type="protein sequence ID" value="EDV21239.1"/>
    <property type="molecule type" value="Genomic_DNA"/>
</dbReference>
<dbReference type="RefSeq" id="XP_002116206.1">
    <property type="nucleotide sequence ID" value="XM_002116170.1"/>
</dbReference>
<evidence type="ECO:0000313" key="3">
    <source>
        <dbReference type="EMBL" id="EDV21239.1"/>
    </source>
</evidence>
<dbReference type="OrthoDB" id="272077at2759"/>
<name>B3S7Q9_TRIAD</name>
<dbReference type="CTD" id="6757419"/>
<sequence>MGNSLTAKHVIEKYSLNNIMEHLYNKTFKYHQLQANTTDDPNSHFQLGYIYHRGLGSIPQNLEKAFYHYQIAAHYNHPTAQYILAEFCKIRDGEEEDEESERSGVLATDSIELIRLKASMYIKSAARGELYSNAARELWQLYNNSTMWYNIVNEIRNTYMDIICDSTYHVKSDEVQRRSLAEIYNQLGYLAAHFKLDRMEDDYQHALQYYKTAGRLGSASSYYNIACMYHDGHGVVANKSTALHYYKKASKNGHALSQFIVAELLLSTIEAGQEMESARACYYYLQSSRYSFASTLLNLGYIFLHGIAGMKQSYTVALQYFEEAAVAVDFCNRKSNHWALHEIAYMHEHGLGTETNYKLAAAYYAEAAQYKYHESVNKLAKLLEKKKLPDATLEMAIQLYQATSTEGEHAAAYAHYRLGKIYWNNLVNDSPLKNRVTANKYFTAALQYYNDAIVKAPLPGHLYHLAIMYENGLGVKKDLQIAIRYYNRAVDESVKTFNIFDKHYGHKAEVKLQKVDQSTLDQRHPRMGDLNTQLPIVSPNKDEGNRFNGLSPSSSLHSESVDNQIDMLQHHKQLPELNYNSDSDEDLLGDVDSDNELKDILESEESKLEKRLSLVRKTFQLMKFKDLSQNHNGLDELATKDAEMPALEISTPQGKDKISYKDIQIHHAVKKIIQLESRLDKLTQQFNTMQELLTVNKDNNSNTTF</sequence>
<gene>
    <name evidence="3" type="ORF">TRIADDRAFT_60258</name>
</gene>
<evidence type="ECO:0000256" key="1">
    <source>
        <dbReference type="SAM" id="Coils"/>
    </source>
</evidence>
<dbReference type="PANTHER" id="PTHR43628">
    <property type="entry name" value="ACTIVATOR OF C KINASE PROTEIN 1-RELATED"/>
    <property type="match status" value="1"/>
</dbReference>